<feature type="chain" id="PRO_5016447978" evidence="2">
    <location>
        <begin position="24"/>
        <end position="171"/>
    </location>
</feature>
<feature type="compositionally biased region" description="Gly residues" evidence="1">
    <location>
        <begin position="158"/>
        <end position="171"/>
    </location>
</feature>
<keyword evidence="4" id="KW-1185">Reference proteome</keyword>
<evidence type="ECO:0000256" key="1">
    <source>
        <dbReference type="SAM" id="MobiDB-lite"/>
    </source>
</evidence>
<sequence>MCALLHLLPLFVLLLALPYPSLSEHRICEWQDQGTPPEEFGYRLWCISIIHKHRPYKATWECKGKTVADLGYLREGVLEIYTACGTGGYADDCDWDTWGACIDPEHCYFTSKSDDCEWPDKFTSKYAPRTIAIWQKLSSHNLTQTRALEGRRSEEGGGGRGMKGSDGGSRR</sequence>
<evidence type="ECO:0000256" key="2">
    <source>
        <dbReference type="SAM" id="SignalP"/>
    </source>
</evidence>
<organism evidence="3 4">
    <name type="scientific">Jaminaea rosea</name>
    <dbReference type="NCBI Taxonomy" id="1569628"/>
    <lineage>
        <taxon>Eukaryota</taxon>
        <taxon>Fungi</taxon>
        <taxon>Dikarya</taxon>
        <taxon>Basidiomycota</taxon>
        <taxon>Ustilaginomycotina</taxon>
        <taxon>Exobasidiomycetes</taxon>
        <taxon>Microstromatales</taxon>
        <taxon>Microstromatales incertae sedis</taxon>
        <taxon>Jaminaea</taxon>
    </lineage>
</organism>
<dbReference type="RefSeq" id="XP_025364385.1">
    <property type="nucleotide sequence ID" value="XM_025508812.1"/>
</dbReference>
<feature type="compositionally biased region" description="Basic and acidic residues" evidence="1">
    <location>
        <begin position="148"/>
        <end position="157"/>
    </location>
</feature>
<name>A0A316V0S7_9BASI</name>
<dbReference type="AlphaFoldDB" id="A0A316V0S7"/>
<reference evidence="3 4" key="1">
    <citation type="journal article" date="2018" name="Mol. Biol. Evol.">
        <title>Broad Genomic Sampling Reveals a Smut Pathogenic Ancestry of the Fungal Clade Ustilaginomycotina.</title>
        <authorList>
            <person name="Kijpornyongpan T."/>
            <person name="Mondo S.J."/>
            <person name="Barry K."/>
            <person name="Sandor L."/>
            <person name="Lee J."/>
            <person name="Lipzen A."/>
            <person name="Pangilinan J."/>
            <person name="LaButti K."/>
            <person name="Hainaut M."/>
            <person name="Henrissat B."/>
            <person name="Grigoriev I.V."/>
            <person name="Spatafora J.W."/>
            <person name="Aime M.C."/>
        </authorList>
    </citation>
    <scope>NUCLEOTIDE SEQUENCE [LARGE SCALE GENOMIC DNA]</scope>
    <source>
        <strain evidence="3 4">MCA 5214</strain>
    </source>
</reference>
<dbReference type="EMBL" id="KZ819663">
    <property type="protein sequence ID" value="PWN29773.1"/>
    <property type="molecule type" value="Genomic_DNA"/>
</dbReference>
<keyword evidence="2" id="KW-0732">Signal</keyword>
<feature type="region of interest" description="Disordered" evidence="1">
    <location>
        <begin position="145"/>
        <end position="171"/>
    </location>
</feature>
<gene>
    <name evidence="3" type="ORF">BDZ90DRAFT_273640</name>
</gene>
<accession>A0A316V0S7</accession>
<evidence type="ECO:0000313" key="3">
    <source>
        <dbReference type="EMBL" id="PWN29773.1"/>
    </source>
</evidence>
<dbReference type="GeneID" id="37030635"/>
<protein>
    <submittedName>
        <fullName evidence="3">Uncharacterized protein</fullName>
    </submittedName>
</protein>
<feature type="signal peptide" evidence="2">
    <location>
        <begin position="1"/>
        <end position="23"/>
    </location>
</feature>
<dbReference type="Proteomes" id="UP000245884">
    <property type="component" value="Unassembled WGS sequence"/>
</dbReference>
<proteinExistence type="predicted"/>
<evidence type="ECO:0000313" key="4">
    <source>
        <dbReference type="Proteomes" id="UP000245884"/>
    </source>
</evidence>